<gene>
    <name evidence="2" type="ORF">JYK02_13105</name>
</gene>
<dbReference type="RefSeq" id="WP_207051267.1">
    <property type="nucleotide sequence ID" value="NZ_JAFIMU010000007.1"/>
</dbReference>
<evidence type="ECO:0000313" key="3">
    <source>
        <dbReference type="Proteomes" id="UP000664052"/>
    </source>
</evidence>
<dbReference type="EMBL" id="JAFIMU010000007">
    <property type="protein sequence ID" value="MBN8228442.1"/>
    <property type="molecule type" value="Genomic_DNA"/>
</dbReference>
<protein>
    <submittedName>
        <fullName evidence="2">Uncharacterized protein</fullName>
    </submittedName>
</protein>
<organism evidence="2 3">
    <name type="scientific">Corallococcus macrosporus</name>
    <dbReference type="NCBI Taxonomy" id="35"/>
    <lineage>
        <taxon>Bacteria</taxon>
        <taxon>Pseudomonadati</taxon>
        <taxon>Myxococcota</taxon>
        <taxon>Myxococcia</taxon>
        <taxon>Myxococcales</taxon>
        <taxon>Cystobacterineae</taxon>
        <taxon>Myxococcaceae</taxon>
        <taxon>Corallococcus</taxon>
    </lineage>
</organism>
<reference evidence="2 3" key="1">
    <citation type="submission" date="2021-02" db="EMBL/GenBank/DDBJ databases">
        <title>De Novo genome assembly of isolated myxobacteria.</title>
        <authorList>
            <person name="Stevens D.C."/>
        </authorList>
    </citation>
    <scope>NUCLEOTIDE SEQUENCE [LARGE SCALE GENOMIC DNA]</scope>
    <source>
        <strain evidence="2 3">ATCC 29039</strain>
    </source>
</reference>
<evidence type="ECO:0000256" key="1">
    <source>
        <dbReference type="SAM" id="MobiDB-lite"/>
    </source>
</evidence>
<feature type="region of interest" description="Disordered" evidence="1">
    <location>
        <begin position="194"/>
        <end position="215"/>
    </location>
</feature>
<evidence type="ECO:0000313" key="2">
    <source>
        <dbReference type="EMBL" id="MBN8228442.1"/>
    </source>
</evidence>
<proteinExistence type="predicted"/>
<sequence length="286" mass="30911">MHVLHRGQAPQQPLLLRPLFGGVQRIGLRSETTTMLRDAGRSRPGVPMPGVQMVMAVEVLRVLPDGAARYRFTLEEVDLLVAARTPVRTVEAARAQLSPLPGLKGEGQVDPRGRSSGFEWKLPADLAAPVRGQMQQLAGLLKDLGSFLPTEAVGVGARWEQQGAGSGALTGATTRVELRSLEGLSVGLRLQMETPRTPQPVPASLRPPPGEKGEATMHTEAKGHGGCMLSLDRLWPVRLELDVESHVAVRAGTEDAPKRFDGFTTSRLQVRELSFTPPRLRAARTV</sequence>
<name>A0ABS3D9X4_9BACT</name>
<feature type="compositionally biased region" description="Pro residues" evidence="1">
    <location>
        <begin position="197"/>
        <end position="208"/>
    </location>
</feature>
<keyword evidence="3" id="KW-1185">Reference proteome</keyword>
<comment type="caution">
    <text evidence="2">The sequence shown here is derived from an EMBL/GenBank/DDBJ whole genome shotgun (WGS) entry which is preliminary data.</text>
</comment>
<dbReference type="Proteomes" id="UP000664052">
    <property type="component" value="Unassembled WGS sequence"/>
</dbReference>
<accession>A0ABS3D9X4</accession>